<organism evidence="1 2">
    <name type="scientific">Beta vulgaris subsp. vulgaris</name>
    <name type="common">Beet</name>
    <dbReference type="NCBI Taxonomy" id="3555"/>
    <lineage>
        <taxon>Eukaryota</taxon>
        <taxon>Viridiplantae</taxon>
        <taxon>Streptophyta</taxon>
        <taxon>Embryophyta</taxon>
        <taxon>Tracheophyta</taxon>
        <taxon>Spermatophyta</taxon>
        <taxon>Magnoliopsida</taxon>
        <taxon>eudicotyledons</taxon>
        <taxon>Gunneridae</taxon>
        <taxon>Pentapetalae</taxon>
        <taxon>Caryophyllales</taxon>
        <taxon>Chenopodiaceae</taxon>
        <taxon>Betoideae</taxon>
        <taxon>Beta</taxon>
    </lineage>
</organism>
<dbReference type="AlphaFoldDB" id="A0A0J8B724"/>
<dbReference type="EMBL" id="KQ090452">
    <property type="protein sequence ID" value="KMS95577.1"/>
    <property type="molecule type" value="Genomic_DNA"/>
</dbReference>
<evidence type="ECO:0000313" key="2">
    <source>
        <dbReference type="Proteomes" id="UP000035740"/>
    </source>
</evidence>
<accession>A0A0J8B724</accession>
<protein>
    <submittedName>
        <fullName evidence="1">Uncharacterized protein</fullName>
    </submittedName>
</protein>
<name>A0A0J8B724_BETVV</name>
<keyword evidence="2" id="KW-1185">Reference proteome</keyword>
<gene>
    <name evidence="1" type="ORF">BVRB_006950</name>
</gene>
<evidence type="ECO:0000313" key="1">
    <source>
        <dbReference type="EMBL" id="KMS95577.1"/>
    </source>
</evidence>
<sequence length="58" mass="6418">MVGARSADLITKPKASCAGARLWLMFASRRCSLVAWCCGGVKRRQSEGEGERNYQLKL</sequence>
<dbReference type="Gramene" id="KMS95577">
    <property type="protein sequence ID" value="KMS95577"/>
    <property type="gene ID" value="BVRB_006950"/>
</dbReference>
<reference evidence="1 2" key="1">
    <citation type="journal article" date="2014" name="Nature">
        <title>The genome of the recently domesticated crop plant sugar beet (Beta vulgaris).</title>
        <authorList>
            <person name="Dohm J.C."/>
            <person name="Minoche A.E."/>
            <person name="Holtgrawe D."/>
            <person name="Capella-Gutierrez S."/>
            <person name="Zakrzewski F."/>
            <person name="Tafer H."/>
            <person name="Rupp O."/>
            <person name="Sorensen T.R."/>
            <person name="Stracke R."/>
            <person name="Reinhardt R."/>
            <person name="Goesmann A."/>
            <person name="Kraft T."/>
            <person name="Schulz B."/>
            <person name="Stadler P.F."/>
            <person name="Schmidt T."/>
            <person name="Gabaldon T."/>
            <person name="Lehrach H."/>
            <person name="Weisshaar B."/>
            <person name="Himmelbauer H."/>
        </authorList>
    </citation>
    <scope>NUCLEOTIDE SEQUENCE [LARGE SCALE GENOMIC DNA]</scope>
    <source>
        <tissue evidence="1">Taproot</tissue>
    </source>
</reference>
<dbReference type="Proteomes" id="UP000035740">
    <property type="component" value="Unassembled WGS sequence"/>
</dbReference>
<proteinExistence type="predicted"/>